<keyword evidence="11" id="KW-1185">Reference proteome</keyword>
<dbReference type="GO" id="GO:0005524">
    <property type="term" value="F:ATP binding"/>
    <property type="evidence" value="ECO:0007669"/>
    <property type="project" value="UniProtKB-KW"/>
</dbReference>
<dbReference type="Proteomes" id="UP000053780">
    <property type="component" value="Unassembled WGS sequence"/>
</dbReference>
<comment type="catalytic activity">
    <reaction evidence="8">
        <text>L-seryl-[protein] + ATP = O-phospho-L-seryl-[protein] + ADP + H(+)</text>
        <dbReference type="Rhea" id="RHEA:17989"/>
        <dbReference type="Rhea" id="RHEA-COMP:9863"/>
        <dbReference type="Rhea" id="RHEA-COMP:11604"/>
        <dbReference type="ChEBI" id="CHEBI:15378"/>
        <dbReference type="ChEBI" id="CHEBI:29999"/>
        <dbReference type="ChEBI" id="CHEBI:30616"/>
        <dbReference type="ChEBI" id="CHEBI:83421"/>
        <dbReference type="ChEBI" id="CHEBI:456216"/>
        <dbReference type="EC" id="2.7.11.1"/>
    </reaction>
</comment>
<evidence type="ECO:0000256" key="1">
    <source>
        <dbReference type="ARBA" id="ARBA00012513"/>
    </source>
</evidence>
<evidence type="ECO:0000256" key="7">
    <source>
        <dbReference type="ARBA" id="ARBA00047899"/>
    </source>
</evidence>
<dbReference type="Pfam" id="PF12202">
    <property type="entry name" value="OSR1_C"/>
    <property type="match status" value="1"/>
</dbReference>
<dbReference type="HOGENOM" id="CLU_026870_0_0_1"/>
<dbReference type="EC" id="2.7.11.1" evidence="1"/>
<organism evidence="10 11">
    <name type="scientific">Vairimorpha apis BRL 01</name>
    <dbReference type="NCBI Taxonomy" id="1037528"/>
    <lineage>
        <taxon>Eukaryota</taxon>
        <taxon>Fungi</taxon>
        <taxon>Fungi incertae sedis</taxon>
        <taxon>Microsporidia</taxon>
        <taxon>Nosematidae</taxon>
        <taxon>Vairimorpha</taxon>
    </lineage>
</organism>
<dbReference type="PROSITE" id="PS50011">
    <property type="entry name" value="PROTEIN_KINASE_DOM"/>
    <property type="match status" value="1"/>
</dbReference>
<keyword evidence="6" id="KW-0067">ATP-binding</keyword>
<dbReference type="Pfam" id="PF00069">
    <property type="entry name" value="Pkinase"/>
    <property type="match status" value="1"/>
</dbReference>
<dbReference type="PANTHER" id="PTHR13902">
    <property type="entry name" value="SERINE/THREONINE-PROTEIN KINASE WNK WITH NO LYSINE -RELATED"/>
    <property type="match status" value="1"/>
</dbReference>
<dbReference type="AlphaFoldDB" id="T0L972"/>
<evidence type="ECO:0000256" key="6">
    <source>
        <dbReference type="ARBA" id="ARBA00022840"/>
    </source>
</evidence>
<evidence type="ECO:0000256" key="5">
    <source>
        <dbReference type="ARBA" id="ARBA00022777"/>
    </source>
</evidence>
<dbReference type="InterPro" id="IPR000719">
    <property type="entry name" value="Prot_kinase_dom"/>
</dbReference>
<dbReference type="Gene3D" id="3.30.200.20">
    <property type="entry name" value="Phosphorylase Kinase, domain 1"/>
    <property type="match status" value="1"/>
</dbReference>
<dbReference type="PROSITE" id="PS00108">
    <property type="entry name" value="PROTEIN_KINASE_ST"/>
    <property type="match status" value="1"/>
</dbReference>
<keyword evidence="3" id="KW-0808">Transferase</keyword>
<name>T0L972_9MICR</name>
<evidence type="ECO:0000313" key="10">
    <source>
        <dbReference type="EMBL" id="EQB60973.1"/>
    </source>
</evidence>
<sequence>MNEKHIEETQNVPFDGIVIDADEVIARNEQGLPPQEEGSNMTPEELQGVTRYKKLNILLGEGGFKKVFKAVDQVEGKEVAWNEIKISENEYNNREKTSFCREITLLNRINHPSILTILNYWFSKDKFVFITEIMSGGTLREFIAKIGEVNIKIIQKWGRQILEGLNYLHSQDPPIIHRDIKCENIFVDSSSGEVKIGDLGVAKERKLKRYTVVGTPQFMAREMFEGDGYNEKVDIYAFGMCLIEMATGSYPYKECGDSSNVYRSILQGVPPAALYSVANPCLKNLILRCLVLEKDRLGAAEALKHHFLDLESTCPGDCIPKESILVKPLTTPGHDMEISLIGFEDDVIIFQLFFMSEAKFIKFDFNIKTDTVEVVAREMIEEKIVVSSKKDVLINMLQRGVIRAMEKKEILDKEILVDELELNIGITERSNMVTVEAEISNLNLNDIQSMIDNEKFKKEISDEQNKEINRNMDDLKVSSKNSETLIEEKIDKNYFECQNFNNLQTDIEIEHTKCIDKNNEKTEISKNQEKISIATNNESLSYENIKIDEKEKHECIKQEVDNKQSESKFNNEKIGCDKCCSIITETNGTKSPVTNTQEIVVSKIHTNVEDKKQVFLNKPAMSSIEELTCKTMVYPMKKYDNSILIEEFAYDTAEITRRTSETAKNWIKILRNNDIYNTTDLKFLVDEDWDKLGLSVFISRAMKNMLFGLDQHPLKEKQLADNPSIKVYPPEASITDFLKDATEMCNKKECISIWENKLLAQDIRTIEELKSLHQEDWDRLGLSLFSYRVLKNIIFRKGKFM</sequence>
<reference evidence="10 11" key="1">
    <citation type="journal article" date="2013" name="BMC Genomics">
        <title>Genome sequencing and comparative genomics of honey bee microsporidia, Nosema apis reveal novel insights into host-parasite interactions.</title>
        <authorList>
            <person name="Chen Yp."/>
            <person name="Pettis J.S."/>
            <person name="Zhao Y."/>
            <person name="Liu X."/>
            <person name="Tallon L.J."/>
            <person name="Sadzewicz L.D."/>
            <person name="Li R."/>
            <person name="Zheng H."/>
            <person name="Huang S."/>
            <person name="Zhang X."/>
            <person name="Hamilton M.C."/>
            <person name="Pernal S.F."/>
            <person name="Melathopoulos A.P."/>
            <person name="Yan X."/>
            <person name="Evans J.D."/>
        </authorList>
    </citation>
    <scope>NUCLEOTIDE SEQUENCE [LARGE SCALE GENOMIC DNA]</scope>
    <source>
        <strain evidence="10 11">BRL 01</strain>
    </source>
</reference>
<dbReference type="InterPro" id="IPR008271">
    <property type="entry name" value="Ser/Thr_kinase_AS"/>
</dbReference>
<dbReference type="InterPro" id="IPR011009">
    <property type="entry name" value="Kinase-like_dom_sf"/>
</dbReference>
<gene>
    <name evidence="10" type="ORF">NAPIS_ORF01456</name>
</gene>
<protein>
    <recommendedName>
        <fullName evidence="1">non-specific serine/threonine protein kinase</fullName>
        <ecNumber evidence="1">2.7.11.1</ecNumber>
    </recommendedName>
</protein>
<evidence type="ECO:0000256" key="2">
    <source>
        <dbReference type="ARBA" id="ARBA00022527"/>
    </source>
</evidence>
<feature type="domain" description="Protein kinase" evidence="9">
    <location>
        <begin position="53"/>
        <end position="308"/>
    </location>
</feature>
<dbReference type="OrthoDB" id="4062651at2759"/>
<dbReference type="SMART" id="SM00220">
    <property type="entry name" value="S_TKc"/>
    <property type="match status" value="1"/>
</dbReference>
<dbReference type="SUPFAM" id="SSF56112">
    <property type="entry name" value="Protein kinase-like (PK-like)"/>
    <property type="match status" value="1"/>
</dbReference>
<evidence type="ECO:0000256" key="3">
    <source>
        <dbReference type="ARBA" id="ARBA00022679"/>
    </source>
</evidence>
<dbReference type="EMBL" id="KE647193">
    <property type="protein sequence ID" value="EQB60973.1"/>
    <property type="molecule type" value="Genomic_DNA"/>
</dbReference>
<dbReference type="InterPro" id="IPR050588">
    <property type="entry name" value="WNK_Ser-Thr_kinase"/>
</dbReference>
<evidence type="ECO:0000256" key="8">
    <source>
        <dbReference type="ARBA" id="ARBA00048679"/>
    </source>
</evidence>
<keyword evidence="2" id="KW-0723">Serine/threonine-protein kinase</keyword>
<proteinExistence type="predicted"/>
<comment type="catalytic activity">
    <reaction evidence="7">
        <text>L-threonyl-[protein] + ATP = O-phospho-L-threonyl-[protein] + ADP + H(+)</text>
        <dbReference type="Rhea" id="RHEA:46608"/>
        <dbReference type="Rhea" id="RHEA-COMP:11060"/>
        <dbReference type="Rhea" id="RHEA-COMP:11605"/>
        <dbReference type="ChEBI" id="CHEBI:15378"/>
        <dbReference type="ChEBI" id="CHEBI:30013"/>
        <dbReference type="ChEBI" id="CHEBI:30616"/>
        <dbReference type="ChEBI" id="CHEBI:61977"/>
        <dbReference type="ChEBI" id="CHEBI:456216"/>
        <dbReference type="EC" id="2.7.11.1"/>
    </reaction>
</comment>
<evidence type="ECO:0000259" key="9">
    <source>
        <dbReference type="PROSITE" id="PS50011"/>
    </source>
</evidence>
<evidence type="ECO:0000313" key="11">
    <source>
        <dbReference type="Proteomes" id="UP000053780"/>
    </source>
</evidence>
<dbReference type="VEuPathDB" id="MicrosporidiaDB:NAPIS_ORF01456"/>
<keyword evidence="4" id="KW-0547">Nucleotide-binding</keyword>
<accession>T0L972</accession>
<evidence type="ECO:0000256" key="4">
    <source>
        <dbReference type="ARBA" id="ARBA00022741"/>
    </source>
</evidence>
<dbReference type="GO" id="GO:0004674">
    <property type="term" value="F:protein serine/threonine kinase activity"/>
    <property type="evidence" value="ECO:0007669"/>
    <property type="project" value="UniProtKB-KW"/>
</dbReference>
<dbReference type="InterPro" id="IPR024678">
    <property type="entry name" value="Kinase_OSR1/WNK_CCT"/>
</dbReference>
<dbReference type="Gene3D" id="1.10.510.10">
    <property type="entry name" value="Transferase(Phosphotransferase) domain 1"/>
    <property type="match status" value="1"/>
</dbReference>
<dbReference type="Gene3D" id="3.10.20.90">
    <property type="entry name" value="Phosphatidylinositol 3-kinase Catalytic Subunit, Chain A, domain 1"/>
    <property type="match status" value="1"/>
</dbReference>
<keyword evidence="5 10" id="KW-0418">Kinase</keyword>